<feature type="compositionally biased region" description="Polar residues" evidence="1">
    <location>
        <begin position="1"/>
        <end position="15"/>
    </location>
</feature>
<dbReference type="PANTHER" id="PTHR41317">
    <property type="entry name" value="PD-(D_E)XK NUCLEASE FAMILY TRANSPOSASE"/>
    <property type="match status" value="1"/>
</dbReference>
<feature type="region of interest" description="Disordered" evidence="1">
    <location>
        <begin position="1"/>
        <end position="36"/>
    </location>
</feature>
<dbReference type="PANTHER" id="PTHR41317:SF1">
    <property type="entry name" value="PD-(D_E)XK NUCLEASE FAMILY TRANSPOSASE"/>
    <property type="match status" value="1"/>
</dbReference>
<gene>
    <name evidence="2" type="ORF">AU468_08765</name>
</gene>
<accession>A0A2S4JNS6</accession>
<sequence>MQGMNLTENTNQGSAHVTKETARQAPHTPDRPRRSVPLTSDFVFKYVFGSEHSTEILKSLLSAVQEDAGYPAVATVQITNPFNQKDYAGDKLSVVDVKATDVTGAIYTMEAQANYHEAFSSRALYYWARSYGRQLAESEIYSRLQPVVGVNVMGFRLFPEAAGAPLHTAFRACCPEAPQLVALTDFIIHFIELPRFTGRDVLPSTAFGRWMYYITYRGEEGIMEDPIMKAILEDTSEIRQAEKRYGAFVADAELQDRLEARDKFRRTHLQLLHDAEQKGLKQGIEQGIEQGKAEGKEEGKAEGKAEGKEEGRIEERRETARKLKSRNMPIAEIAEITDLSEEEIRQL</sequence>
<evidence type="ECO:0000313" key="3">
    <source>
        <dbReference type="Proteomes" id="UP000237350"/>
    </source>
</evidence>
<evidence type="ECO:0000313" key="2">
    <source>
        <dbReference type="EMBL" id="POR01130.1"/>
    </source>
</evidence>
<dbReference type="Pfam" id="PF12784">
    <property type="entry name" value="PDDEXK_2"/>
    <property type="match status" value="1"/>
</dbReference>
<organism evidence="2 3">
    <name type="scientific">Alkalispirochaeta sphaeroplastigenens</name>
    <dbReference type="NCBI Taxonomy" id="1187066"/>
    <lineage>
        <taxon>Bacteria</taxon>
        <taxon>Pseudomonadati</taxon>
        <taxon>Spirochaetota</taxon>
        <taxon>Spirochaetia</taxon>
        <taxon>Spirochaetales</taxon>
        <taxon>Spirochaetaceae</taxon>
        <taxon>Alkalispirochaeta</taxon>
    </lineage>
</organism>
<name>A0A2S4JNS6_9SPIO</name>
<dbReference type="EMBL" id="LPWH01000069">
    <property type="protein sequence ID" value="POR01130.1"/>
    <property type="molecule type" value="Genomic_DNA"/>
</dbReference>
<feature type="compositionally biased region" description="Basic and acidic residues" evidence="1">
    <location>
        <begin position="291"/>
        <end position="321"/>
    </location>
</feature>
<feature type="region of interest" description="Disordered" evidence="1">
    <location>
        <begin position="290"/>
        <end position="347"/>
    </location>
</feature>
<keyword evidence="3" id="KW-1185">Reference proteome</keyword>
<comment type="caution">
    <text evidence="2">The sequence shown here is derived from an EMBL/GenBank/DDBJ whole genome shotgun (WGS) entry which is preliminary data.</text>
</comment>
<dbReference type="NCBIfam" id="TIGR01784">
    <property type="entry name" value="T_den_put_tspse"/>
    <property type="match status" value="1"/>
</dbReference>
<evidence type="ECO:0000256" key="1">
    <source>
        <dbReference type="SAM" id="MobiDB-lite"/>
    </source>
</evidence>
<feature type="compositionally biased region" description="Basic and acidic residues" evidence="1">
    <location>
        <begin position="17"/>
        <end position="33"/>
    </location>
</feature>
<protein>
    <recommendedName>
        <fullName evidence="4">Transposase</fullName>
    </recommendedName>
</protein>
<dbReference type="AlphaFoldDB" id="A0A2S4JNS6"/>
<dbReference type="InterPro" id="IPR010106">
    <property type="entry name" value="RpnA"/>
</dbReference>
<evidence type="ECO:0008006" key="4">
    <source>
        <dbReference type="Google" id="ProtNLM"/>
    </source>
</evidence>
<reference evidence="3" key="1">
    <citation type="submission" date="2015-12" db="EMBL/GenBank/DDBJ databases">
        <authorList>
            <person name="Lodha T.D."/>
            <person name="Chintalapati S."/>
            <person name="Chintalapati V.R."/>
            <person name="Sravanthi T."/>
        </authorList>
    </citation>
    <scope>NUCLEOTIDE SEQUENCE [LARGE SCALE GENOMIC DNA]</scope>
    <source>
        <strain evidence="3">JC133</strain>
    </source>
</reference>
<dbReference type="Proteomes" id="UP000237350">
    <property type="component" value="Unassembled WGS sequence"/>
</dbReference>
<proteinExistence type="predicted"/>